<dbReference type="OrthoDB" id="1149075at2"/>
<evidence type="ECO:0000256" key="4">
    <source>
        <dbReference type="ARBA" id="ARBA00022692"/>
    </source>
</evidence>
<evidence type="ECO:0000256" key="5">
    <source>
        <dbReference type="ARBA" id="ARBA00023065"/>
    </source>
</evidence>
<gene>
    <name evidence="12" type="primary">oprF_1</name>
    <name evidence="12" type="ORF">PSEMO_20700</name>
</gene>
<evidence type="ECO:0000256" key="2">
    <source>
        <dbReference type="ARBA" id="ARBA00022448"/>
    </source>
</evidence>
<accession>A0A1Q9R6L2</accession>
<evidence type="ECO:0000256" key="10">
    <source>
        <dbReference type="SAM" id="SignalP"/>
    </source>
</evidence>
<comment type="subcellular location">
    <subcellularLocation>
        <location evidence="1">Cell outer membrane</location>
        <topology evidence="1">Multi-pass membrane protein</topology>
    </subcellularLocation>
</comment>
<dbReference type="Pfam" id="PF05736">
    <property type="entry name" value="OprF"/>
    <property type="match status" value="1"/>
</dbReference>
<dbReference type="SUPFAM" id="SSF56925">
    <property type="entry name" value="OMPA-like"/>
    <property type="match status" value="1"/>
</dbReference>
<protein>
    <submittedName>
        <fullName evidence="12">Outer membrane porin F</fullName>
    </submittedName>
</protein>
<dbReference type="InterPro" id="IPR036737">
    <property type="entry name" value="OmpA-like_sf"/>
</dbReference>
<feature type="signal peptide" evidence="10">
    <location>
        <begin position="1"/>
        <end position="24"/>
    </location>
</feature>
<proteinExistence type="predicted"/>
<dbReference type="CDD" id="cd07185">
    <property type="entry name" value="OmpA_C-like"/>
    <property type="match status" value="1"/>
</dbReference>
<dbReference type="PROSITE" id="PS51123">
    <property type="entry name" value="OMPA_2"/>
    <property type="match status" value="1"/>
</dbReference>
<dbReference type="SUPFAM" id="SSF103647">
    <property type="entry name" value="TSP type-3 repeat"/>
    <property type="match status" value="1"/>
</dbReference>
<dbReference type="Pfam" id="PF00691">
    <property type="entry name" value="OmpA"/>
    <property type="match status" value="1"/>
</dbReference>
<evidence type="ECO:0000256" key="3">
    <source>
        <dbReference type="ARBA" id="ARBA00022452"/>
    </source>
</evidence>
<feature type="chain" id="PRO_5013158682" evidence="10">
    <location>
        <begin position="25"/>
        <end position="345"/>
    </location>
</feature>
<dbReference type="PROSITE" id="PS01068">
    <property type="entry name" value="OMPA_1"/>
    <property type="match status" value="1"/>
</dbReference>
<dbReference type="Gene3D" id="2.40.160.20">
    <property type="match status" value="1"/>
</dbReference>
<dbReference type="GO" id="GO:0009279">
    <property type="term" value="C:cell outer membrane"/>
    <property type="evidence" value="ECO:0007669"/>
    <property type="project" value="UniProtKB-SubCell"/>
</dbReference>
<dbReference type="InterPro" id="IPR006664">
    <property type="entry name" value="OMP_bac"/>
</dbReference>
<name>A0A1Q9R6L2_PSEPU</name>
<dbReference type="InterPro" id="IPR050330">
    <property type="entry name" value="Bact_OuterMem_StrucFunc"/>
</dbReference>
<evidence type="ECO:0000256" key="7">
    <source>
        <dbReference type="ARBA" id="ARBA00023136"/>
    </source>
</evidence>
<organism evidence="12 13">
    <name type="scientific">Pseudomonas putida</name>
    <name type="common">Arthrobacter siderocapsulatus</name>
    <dbReference type="NCBI Taxonomy" id="303"/>
    <lineage>
        <taxon>Bacteria</taxon>
        <taxon>Pseudomonadati</taxon>
        <taxon>Pseudomonadota</taxon>
        <taxon>Gammaproteobacteria</taxon>
        <taxon>Pseudomonadales</taxon>
        <taxon>Pseudomonadaceae</taxon>
        <taxon>Pseudomonas</taxon>
    </lineage>
</organism>
<dbReference type="Proteomes" id="UP000186736">
    <property type="component" value="Unassembled WGS sequence"/>
</dbReference>
<dbReference type="GO" id="GO:0015288">
    <property type="term" value="F:porin activity"/>
    <property type="evidence" value="ECO:0007669"/>
    <property type="project" value="UniProtKB-KW"/>
</dbReference>
<keyword evidence="3" id="KW-1134">Transmembrane beta strand</keyword>
<dbReference type="InterPro" id="IPR006690">
    <property type="entry name" value="OMPA-like_CS"/>
</dbReference>
<keyword evidence="10" id="KW-0732">Signal</keyword>
<dbReference type="RefSeq" id="WP_075803016.1">
    <property type="nucleotide sequence ID" value="NZ_MKZO01000015.1"/>
</dbReference>
<evidence type="ECO:0000256" key="9">
    <source>
        <dbReference type="PROSITE-ProRule" id="PRU00473"/>
    </source>
</evidence>
<dbReference type="InterPro" id="IPR008722">
    <property type="entry name" value="OprF_membrane_N"/>
</dbReference>
<dbReference type="GO" id="GO:0006811">
    <property type="term" value="P:monoatomic ion transport"/>
    <property type="evidence" value="ECO:0007669"/>
    <property type="project" value="UniProtKB-KW"/>
</dbReference>
<keyword evidence="2" id="KW-0813">Transport</keyword>
<dbReference type="PRINTS" id="PR01021">
    <property type="entry name" value="OMPADOMAIN"/>
</dbReference>
<keyword evidence="4" id="KW-0812">Transmembrane</keyword>
<dbReference type="InterPro" id="IPR011250">
    <property type="entry name" value="OMP/PagP_B-barrel"/>
</dbReference>
<dbReference type="InterPro" id="IPR028974">
    <property type="entry name" value="TSP_type-3_rpt"/>
</dbReference>
<keyword evidence="5" id="KW-0406">Ion transport</keyword>
<dbReference type="PANTHER" id="PTHR30329:SF21">
    <property type="entry name" value="LIPOPROTEIN YIAD-RELATED"/>
    <property type="match status" value="1"/>
</dbReference>
<sequence length="345" mass="36705">MKLKNTLGLAIGSLVAATSFGALAQGQGAVEVEGFYKKEYFDSQRDFKNDGNLFGGSIGYFLTDDVELRLGYDEVHNARGEDGKNIKGSNTALDALYHFNNPGDMLRPYVSAGFSDQSIGQTGRGGRNGSTFANLGAGAKLYFTDNFYARAGVEAQYNIDQGDTEWAPSVGVGLNFGGGSKAAPAPAPAPVAEVCSDSDNDGVCDNVDKCPDTPANVTVDADGCPAVAEVVRVELDVKFDFDKSVVKPNSYGDIKNLADFMKQYPSTTTTVEGHTDSVGPDAYNQKLSERRANAVKQVLTQQYGVESNRVQSVGYGETRPVADNATDAGRAVNRRVEAQVEAQAK</sequence>
<keyword evidence="6" id="KW-0626">Porin</keyword>
<dbReference type="PANTHER" id="PTHR30329">
    <property type="entry name" value="STATOR ELEMENT OF FLAGELLAR MOTOR COMPLEX"/>
    <property type="match status" value="1"/>
</dbReference>
<keyword evidence="8" id="KW-0998">Cell outer membrane</keyword>
<keyword evidence="7 9" id="KW-0472">Membrane</keyword>
<evidence type="ECO:0000313" key="12">
    <source>
        <dbReference type="EMBL" id="OLS62922.1"/>
    </source>
</evidence>
<dbReference type="AlphaFoldDB" id="A0A1Q9R6L2"/>
<dbReference type="SUPFAM" id="SSF103088">
    <property type="entry name" value="OmpA-like"/>
    <property type="match status" value="1"/>
</dbReference>
<evidence type="ECO:0000256" key="6">
    <source>
        <dbReference type="ARBA" id="ARBA00023114"/>
    </source>
</evidence>
<dbReference type="GO" id="GO:0005509">
    <property type="term" value="F:calcium ion binding"/>
    <property type="evidence" value="ECO:0007669"/>
    <property type="project" value="InterPro"/>
</dbReference>
<comment type="caution">
    <text evidence="12">The sequence shown here is derived from an EMBL/GenBank/DDBJ whole genome shotgun (WGS) entry which is preliminary data.</text>
</comment>
<dbReference type="InterPro" id="IPR006665">
    <property type="entry name" value="OmpA-like"/>
</dbReference>
<evidence type="ECO:0000256" key="1">
    <source>
        <dbReference type="ARBA" id="ARBA00004571"/>
    </source>
</evidence>
<evidence type="ECO:0000256" key="8">
    <source>
        <dbReference type="ARBA" id="ARBA00023237"/>
    </source>
</evidence>
<dbReference type="Gene3D" id="3.30.1330.60">
    <property type="entry name" value="OmpA-like domain"/>
    <property type="match status" value="1"/>
</dbReference>
<dbReference type="GO" id="GO:0046930">
    <property type="term" value="C:pore complex"/>
    <property type="evidence" value="ECO:0007669"/>
    <property type="project" value="UniProtKB-KW"/>
</dbReference>
<feature type="domain" description="OmpA-like" evidence="11">
    <location>
        <begin position="226"/>
        <end position="344"/>
    </location>
</feature>
<evidence type="ECO:0000313" key="13">
    <source>
        <dbReference type="Proteomes" id="UP000186736"/>
    </source>
</evidence>
<reference evidence="12 13" key="1">
    <citation type="submission" date="2016-10" db="EMBL/GenBank/DDBJ databases">
        <title>Genome Sequence of Pseudomonas putida GM4FR.</title>
        <authorList>
            <person name="Poehlein A."/>
            <person name="Wemheuer F."/>
            <person name="Hollensteiner J."/>
            <person name="Wemheuer B."/>
        </authorList>
    </citation>
    <scope>NUCLEOTIDE SEQUENCE [LARGE SCALE GENOMIC DNA]</scope>
    <source>
        <strain evidence="12 13">GM4FR</strain>
    </source>
</reference>
<evidence type="ECO:0000259" key="11">
    <source>
        <dbReference type="PROSITE" id="PS51123"/>
    </source>
</evidence>
<dbReference type="EMBL" id="MKZO01000015">
    <property type="protein sequence ID" value="OLS62922.1"/>
    <property type="molecule type" value="Genomic_DNA"/>
</dbReference>